<name>A0ABW0MZ43_9ACTN</name>
<dbReference type="EMBL" id="JBHSMD010000002">
    <property type="protein sequence ID" value="MFC5492723.1"/>
    <property type="molecule type" value="Genomic_DNA"/>
</dbReference>
<proteinExistence type="inferred from homology"/>
<evidence type="ECO:0000259" key="3">
    <source>
        <dbReference type="Pfam" id="PF14748"/>
    </source>
</evidence>
<dbReference type="InterPro" id="IPR008927">
    <property type="entry name" value="6-PGluconate_DH-like_C_sf"/>
</dbReference>
<evidence type="ECO:0000259" key="2">
    <source>
        <dbReference type="Pfam" id="PF03807"/>
    </source>
</evidence>
<comment type="caution">
    <text evidence="4">The sequence shown here is derived from an EMBL/GenBank/DDBJ whole genome shotgun (WGS) entry which is preliminary data.</text>
</comment>
<accession>A0ABW0MZ43</accession>
<dbReference type="Proteomes" id="UP001595956">
    <property type="component" value="Unassembled WGS sequence"/>
</dbReference>
<dbReference type="InterPro" id="IPR028939">
    <property type="entry name" value="P5C_Rdtase_cat_N"/>
</dbReference>
<dbReference type="Gene3D" id="3.40.50.720">
    <property type="entry name" value="NAD(P)-binding Rossmann-like Domain"/>
    <property type="match status" value="1"/>
</dbReference>
<dbReference type="PIRSF" id="PIRSF000193">
    <property type="entry name" value="Pyrrol-5-carb_rd"/>
    <property type="match status" value="1"/>
</dbReference>
<sequence>MTTYGVLGVGSIAAAIVNGLCAQDAPPVVLSPRSAGTASDLAARFETVTVAPDNQAVVDGSDVVVIAVLPGQVESVLAELTFAERHAVVSVVAGVSLEDLTTWVAPASRVARAVPLPAVARREGRTPVFPPLPEAVTLFDVLGGAIAVEDATTYEALTASSATVAAHFAFLGAIADWLVSKGLSVADARGYVAATFAGASESLRGPVDFAELIAEVATPGGLNEQFAHDLGLPPVAVALDGVLSRLTVAEN</sequence>
<dbReference type="InterPro" id="IPR000304">
    <property type="entry name" value="Pyrroline-COOH_reductase"/>
</dbReference>
<feature type="domain" description="Pyrroline-5-carboxylate reductase dimerisation" evidence="3">
    <location>
        <begin position="156"/>
        <end position="225"/>
    </location>
</feature>
<dbReference type="PANTHER" id="PTHR11645">
    <property type="entry name" value="PYRROLINE-5-CARBOXYLATE REDUCTASE"/>
    <property type="match status" value="1"/>
</dbReference>
<keyword evidence="5" id="KW-1185">Reference proteome</keyword>
<dbReference type="Pfam" id="PF14748">
    <property type="entry name" value="P5CR_dimer"/>
    <property type="match status" value="1"/>
</dbReference>
<gene>
    <name evidence="4" type="ORF">ACFPKY_06420</name>
</gene>
<evidence type="ECO:0000313" key="5">
    <source>
        <dbReference type="Proteomes" id="UP001595956"/>
    </source>
</evidence>
<evidence type="ECO:0000313" key="4">
    <source>
        <dbReference type="EMBL" id="MFC5492723.1"/>
    </source>
</evidence>
<evidence type="ECO:0000256" key="1">
    <source>
        <dbReference type="ARBA" id="ARBA00005525"/>
    </source>
</evidence>
<dbReference type="RefSeq" id="WP_345171156.1">
    <property type="nucleotide sequence ID" value="NZ_BAABFQ010000003.1"/>
</dbReference>
<protein>
    <submittedName>
        <fullName evidence="4">NAD(P)-binding domain-containing protein</fullName>
    </submittedName>
</protein>
<dbReference type="Pfam" id="PF03807">
    <property type="entry name" value="F420_oxidored"/>
    <property type="match status" value="1"/>
</dbReference>
<dbReference type="SUPFAM" id="SSF48179">
    <property type="entry name" value="6-phosphogluconate dehydrogenase C-terminal domain-like"/>
    <property type="match status" value="1"/>
</dbReference>
<dbReference type="InterPro" id="IPR029036">
    <property type="entry name" value="P5CR_dimer"/>
</dbReference>
<dbReference type="PANTHER" id="PTHR11645:SF13">
    <property type="entry name" value="PYRROLINE-5-CARBOXYLATE REDUCTASE CATALYTIC N-TERMINAL DOMAIN-CONTAINING PROTEIN"/>
    <property type="match status" value="1"/>
</dbReference>
<organism evidence="4 5">
    <name type="scientific">Nocardioides caricicola</name>
    <dbReference type="NCBI Taxonomy" id="634770"/>
    <lineage>
        <taxon>Bacteria</taxon>
        <taxon>Bacillati</taxon>
        <taxon>Actinomycetota</taxon>
        <taxon>Actinomycetes</taxon>
        <taxon>Propionibacteriales</taxon>
        <taxon>Nocardioidaceae</taxon>
        <taxon>Nocardioides</taxon>
    </lineage>
</organism>
<comment type="similarity">
    <text evidence="1">Belongs to the pyrroline-5-carboxylate reductase family.</text>
</comment>
<dbReference type="Gene3D" id="1.10.3730.10">
    <property type="entry name" value="ProC C-terminal domain-like"/>
    <property type="match status" value="1"/>
</dbReference>
<feature type="domain" description="Pyrroline-5-carboxylate reductase catalytic N-terminal" evidence="2">
    <location>
        <begin position="4"/>
        <end position="94"/>
    </location>
</feature>
<dbReference type="InterPro" id="IPR036291">
    <property type="entry name" value="NAD(P)-bd_dom_sf"/>
</dbReference>
<reference evidence="5" key="1">
    <citation type="journal article" date="2019" name="Int. J. Syst. Evol. Microbiol.">
        <title>The Global Catalogue of Microorganisms (GCM) 10K type strain sequencing project: providing services to taxonomists for standard genome sequencing and annotation.</title>
        <authorList>
            <consortium name="The Broad Institute Genomics Platform"/>
            <consortium name="The Broad Institute Genome Sequencing Center for Infectious Disease"/>
            <person name="Wu L."/>
            <person name="Ma J."/>
        </authorList>
    </citation>
    <scope>NUCLEOTIDE SEQUENCE [LARGE SCALE GENOMIC DNA]</scope>
    <source>
        <strain evidence="5">KACC 13778</strain>
    </source>
</reference>
<dbReference type="SUPFAM" id="SSF51735">
    <property type="entry name" value="NAD(P)-binding Rossmann-fold domains"/>
    <property type="match status" value="1"/>
</dbReference>